<evidence type="ECO:0000313" key="2">
    <source>
        <dbReference type="Proteomes" id="UP001304419"/>
    </source>
</evidence>
<dbReference type="EMBL" id="CP137578">
    <property type="protein sequence ID" value="WOX29090.1"/>
    <property type="molecule type" value="Genomic_DNA"/>
</dbReference>
<reference evidence="1 2" key="1">
    <citation type="submission" date="2023-10" db="EMBL/GenBank/DDBJ databases">
        <title>To unveil natural product biosynthetic capacity in Pseudoalteromonas.</title>
        <authorList>
            <person name="Wang J."/>
        </authorList>
    </citation>
    <scope>NUCLEOTIDE SEQUENCE [LARGE SCALE GENOMIC DNA]</scope>
    <source>
        <strain evidence="1 2">DSM 15914</strain>
    </source>
</reference>
<dbReference type="Proteomes" id="UP001304419">
    <property type="component" value="Chromosome 1"/>
</dbReference>
<sequence>MHLTTLFIIFSFVVFFLTNIKSQIAYSNSFAVKAKENEIGPNAKTQQSIAIALALPREYSPKFDTGFCSWTTLVMDHSAEKSKRVYSRKSKKHGLGNRIEMKILIGIEVIELVIYE</sequence>
<organism evidence="1 2">
    <name type="scientific">Pseudoalteromonas maricaloris</name>
    <dbReference type="NCBI Taxonomy" id="184924"/>
    <lineage>
        <taxon>Bacteria</taxon>
        <taxon>Pseudomonadati</taxon>
        <taxon>Pseudomonadota</taxon>
        <taxon>Gammaproteobacteria</taxon>
        <taxon>Alteromonadales</taxon>
        <taxon>Pseudoalteromonadaceae</taxon>
        <taxon>Pseudoalteromonas</taxon>
    </lineage>
</organism>
<protein>
    <recommendedName>
        <fullName evidence="3">Transmembrane protein</fullName>
    </recommendedName>
</protein>
<name>A0ABZ0MC79_9GAMM</name>
<proteinExistence type="predicted"/>
<evidence type="ECO:0000313" key="1">
    <source>
        <dbReference type="EMBL" id="WOX29090.1"/>
    </source>
</evidence>
<gene>
    <name evidence="1" type="ORF">R5H13_02125</name>
</gene>
<evidence type="ECO:0008006" key="3">
    <source>
        <dbReference type="Google" id="ProtNLM"/>
    </source>
</evidence>
<dbReference type="RefSeq" id="WP_226899333.1">
    <property type="nucleotide sequence ID" value="NZ_CBCSDF010000007.1"/>
</dbReference>
<keyword evidence="2" id="KW-1185">Reference proteome</keyword>
<accession>A0ABZ0MC79</accession>